<dbReference type="EMBL" id="CP081869">
    <property type="protein sequence ID" value="QZO00691.1"/>
    <property type="molecule type" value="Genomic_DNA"/>
</dbReference>
<dbReference type="Proteomes" id="UP000825701">
    <property type="component" value="Chromosome"/>
</dbReference>
<keyword evidence="2" id="KW-1185">Reference proteome</keyword>
<dbReference type="AlphaFoldDB" id="A0A9E6UN58"/>
<evidence type="ECO:0000313" key="2">
    <source>
        <dbReference type="Proteomes" id="UP000825701"/>
    </source>
</evidence>
<dbReference type="RefSeq" id="WP_261403867.1">
    <property type="nucleotide sequence ID" value="NZ_CP081869.1"/>
</dbReference>
<name>A0A9E6UN58_9HYPH</name>
<organism evidence="1 2">
    <name type="scientific">Chenggangzhangella methanolivorans</name>
    <dbReference type="NCBI Taxonomy" id="1437009"/>
    <lineage>
        <taxon>Bacteria</taxon>
        <taxon>Pseudomonadati</taxon>
        <taxon>Pseudomonadota</taxon>
        <taxon>Alphaproteobacteria</taxon>
        <taxon>Hyphomicrobiales</taxon>
        <taxon>Methylopilaceae</taxon>
        <taxon>Chenggangzhangella</taxon>
    </lineage>
</organism>
<gene>
    <name evidence="1" type="ORF">K6K41_03010</name>
</gene>
<accession>A0A9E6UN58</accession>
<protein>
    <submittedName>
        <fullName evidence="1">Uncharacterized protein</fullName>
    </submittedName>
</protein>
<sequence length="76" mass="8218">MSDNVDLFADVASSLFARLYAAFPFPIDIEIDEMADAAMPDADPSGATREAFVEASLHWLGAAGLIAFELVRWARA</sequence>
<proteinExistence type="predicted"/>
<evidence type="ECO:0000313" key="1">
    <source>
        <dbReference type="EMBL" id="QZO00691.1"/>
    </source>
</evidence>
<reference evidence="1" key="1">
    <citation type="submission" date="2021-08" db="EMBL/GenBank/DDBJ databases">
        <authorList>
            <person name="Zhang H."/>
            <person name="Xu M."/>
            <person name="Yu Z."/>
            <person name="Yang L."/>
            <person name="Cai Y."/>
        </authorList>
    </citation>
    <scope>NUCLEOTIDE SEQUENCE</scope>
    <source>
        <strain evidence="1">CHL1</strain>
    </source>
</reference>
<dbReference type="KEGG" id="cmet:K6K41_03010"/>